<sequence length="116" mass="13170">MEIELAVLSRLLAGKLYLQKFGLVLISTKSWQHNNSCPFCFSEFVYFHLPNLITITGIVAYPIEKVLLLLNARLDCFALCAAMLSSKQLLWHSTVVVGLKWLLTLSIRFLTINIMP</sequence>
<evidence type="ECO:0000313" key="1">
    <source>
        <dbReference type="EMBL" id="MBE9217300.1"/>
    </source>
</evidence>
<reference evidence="1" key="1">
    <citation type="submission" date="2020-10" db="EMBL/GenBank/DDBJ databases">
        <authorList>
            <person name="Castelo-Branco R."/>
            <person name="Eusebio N."/>
            <person name="Adriana R."/>
            <person name="Vieira A."/>
            <person name="Brugerolle De Fraissinette N."/>
            <person name="Rezende De Castro R."/>
            <person name="Schneider M.P."/>
            <person name="Vasconcelos V."/>
            <person name="Leao P.N."/>
        </authorList>
    </citation>
    <scope>NUCLEOTIDE SEQUENCE</scope>
    <source>
        <strain evidence="1">LEGE 04289</strain>
    </source>
</reference>
<gene>
    <name evidence="1" type="ORF">IQ222_00430</name>
</gene>
<accession>A0ACC5Q0Q1</accession>
<name>A0ACC5Q0Q1_DOLFA</name>
<comment type="caution">
    <text evidence="1">The sequence shown here is derived from an EMBL/GenBank/DDBJ whole genome shotgun (WGS) entry which is preliminary data.</text>
</comment>
<protein>
    <submittedName>
        <fullName evidence="1">Uncharacterized protein</fullName>
    </submittedName>
</protein>
<dbReference type="Proteomes" id="UP000597867">
    <property type="component" value="Unassembled WGS sequence"/>
</dbReference>
<evidence type="ECO:0000313" key="2">
    <source>
        <dbReference type="Proteomes" id="UP000597867"/>
    </source>
</evidence>
<organism evidence="1 2">
    <name type="scientific">Dolichospermum flos-aquae LEGE 04289</name>
    <dbReference type="NCBI Taxonomy" id="1828708"/>
    <lineage>
        <taxon>Bacteria</taxon>
        <taxon>Bacillati</taxon>
        <taxon>Cyanobacteriota</taxon>
        <taxon>Cyanophyceae</taxon>
        <taxon>Nostocales</taxon>
        <taxon>Aphanizomenonaceae</taxon>
        <taxon>Dolichospermum</taxon>
    </lineage>
</organism>
<proteinExistence type="predicted"/>
<dbReference type="EMBL" id="JADEWF010000002">
    <property type="protein sequence ID" value="MBE9217300.1"/>
    <property type="molecule type" value="Genomic_DNA"/>
</dbReference>
<keyword evidence="2" id="KW-1185">Reference proteome</keyword>